<dbReference type="EMBL" id="JADQBC010000042">
    <property type="protein sequence ID" value="MBR8827768.1"/>
    <property type="molecule type" value="Genomic_DNA"/>
</dbReference>
<keyword evidence="3" id="KW-1003">Cell membrane</keyword>
<organism evidence="9 10">
    <name type="scientific">Gomphosphaeria aponina SAG 52.96 = DSM 107014</name>
    <dbReference type="NCBI Taxonomy" id="1521640"/>
    <lineage>
        <taxon>Bacteria</taxon>
        <taxon>Bacillati</taxon>
        <taxon>Cyanobacteriota</taxon>
        <taxon>Cyanophyceae</taxon>
        <taxon>Oscillatoriophycideae</taxon>
        <taxon>Chroococcales</taxon>
        <taxon>Gomphosphaeriaceae</taxon>
        <taxon>Gomphosphaeria</taxon>
    </lineage>
</organism>
<keyword evidence="2" id="KW-0813">Transport</keyword>
<evidence type="ECO:0000256" key="7">
    <source>
        <dbReference type="SAM" id="Phobius"/>
    </source>
</evidence>
<evidence type="ECO:0000313" key="9">
    <source>
        <dbReference type="EMBL" id="MBR8827768.1"/>
    </source>
</evidence>
<reference evidence="9" key="1">
    <citation type="submission" date="2021-02" db="EMBL/GenBank/DDBJ databases">
        <title>Metagenome analyses of Stigonema ocellatum DSM 106950, Chlorogloea purpurea SAG 13.99 and Gomphosphaeria aponina DSM 107014.</title>
        <authorList>
            <person name="Marter P."/>
            <person name="Huang S."/>
        </authorList>
    </citation>
    <scope>NUCLEOTIDE SEQUENCE</scope>
    <source>
        <strain evidence="9">JP213</strain>
    </source>
</reference>
<evidence type="ECO:0000256" key="3">
    <source>
        <dbReference type="ARBA" id="ARBA00022475"/>
    </source>
</evidence>
<feature type="transmembrane region" description="Helical" evidence="7">
    <location>
        <begin position="316"/>
        <end position="338"/>
    </location>
</feature>
<comment type="subcellular location">
    <subcellularLocation>
        <location evidence="1">Cell membrane</location>
        <topology evidence="1">Multi-pass membrane protein</topology>
    </subcellularLocation>
</comment>
<feature type="transmembrane region" description="Helical" evidence="7">
    <location>
        <begin position="350"/>
        <end position="372"/>
    </location>
</feature>
<protein>
    <submittedName>
        <fullName evidence="9">ABC transporter permease DevC</fullName>
    </submittedName>
</protein>
<feature type="domain" description="ABC3 transporter permease C-terminal" evidence="8">
    <location>
        <begin position="271"/>
        <end position="379"/>
    </location>
</feature>
<evidence type="ECO:0000259" key="8">
    <source>
        <dbReference type="Pfam" id="PF02687"/>
    </source>
</evidence>
<dbReference type="InterPro" id="IPR005891">
    <property type="entry name" value="DevC"/>
</dbReference>
<evidence type="ECO:0000256" key="6">
    <source>
        <dbReference type="ARBA" id="ARBA00023136"/>
    </source>
</evidence>
<name>A0A941GXR0_9CHRO</name>
<keyword evidence="6 7" id="KW-0472">Membrane</keyword>
<dbReference type="PANTHER" id="PTHR43738:SF1">
    <property type="entry name" value="HEMIN TRANSPORT SYSTEM PERMEASE PROTEIN HRTB-RELATED"/>
    <property type="match status" value="1"/>
</dbReference>
<dbReference type="InterPro" id="IPR003838">
    <property type="entry name" value="ABC3_permease_C"/>
</dbReference>
<proteinExistence type="predicted"/>
<evidence type="ECO:0000256" key="4">
    <source>
        <dbReference type="ARBA" id="ARBA00022692"/>
    </source>
</evidence>
<dbReference type="GO" id="GO:0005886">
    <property type="term" value="C:plasma membrane"/>
    <property type="evidence" value="ECO:0007669"/>
    <property type="project" value="UniProtKB-SubCell"/>
</dbReference>
<feature type="transmembrane region" description="Helical" evidence="7">
    <location>
        <begin position="15"/>
        <end position="33"/>
    </location>
</feature>
<keyword evidence="4 7" id="KW-0812">Transmembrane</keyword>
<dbReference type="PANTHER" id="PTHR43738">
    <property type="entry name" value="ABC TRANSPORTER, MEMBRANE PROTEIN"/>
    <property type="match status" value="1"/>
</dbReference>
<dbReference type="AlphaFoldDB" id="A0A941GXR0"/>
<evidence type="ECO:0000313" key="10">
    <source>
        <dbReference type="Proteomes" id="UP000767446"/>
    </source>
</evidence>
<dbReference type="NCBIfam" id="TIGR01185">
    <property type="entry name" value="devC"/>
    <property type="match status" value="1"/>
</dbReference>
<dbReference type="PIRSF" id="PIRSF031773">
    <property type="entry name" value="DevC"/>
    <property type="match status" value="1"/>
</dbReference>
<sequence>MKTPLSWLQLTHEKVRLLVAIAGICFADFLMFMQLGFRDALFDSAVILNEAIDGEIFLLSPQSDALIAMKSFSSRPLYAALGVEGVKSVTPIYLDFAIWKNPVNRKTRSILVLGFNPSKNIFNLPGINEENLAKIKLQDVVIFDELSRPEFGPIPELFQAGKTVKTEVGDRAVEVQGLFSLGTSFAADSNIFTSDLNFLRIFPQREKGIIDIGVIKLAPDADLEAVLNTLREKIAAGDVIVLSKEEYIEREKKYWQNGTAIGFIFALGTGMGFVVGTVIVYQILYTDVADHLPEYATLKAMGYTNNYLLGVVFQEAIILALIGFIPGFALSVFFYLNAASATGLPMIMTVSRAGTVLILTVGMCAISGSVAVGKLRAADPADIF</sequence>
<comment type="caution">
    <text evidence="9">The sequence shown here is derived from an EMBL/GenBank/DDBJ whole genome shotgun (WGS) entry which is preliminary data.</text>
</comment>
<dbReference type="InterPro" id="IPR051125">
    <property type="entry name" value="ABC-4/HrtB_transporter"/>
</dbReference>
<dbReference type="Proteomes" id="UP000767446">
    <property type="component" value="Unassembled WGS sequence"/>
</dbReference>
<evidence type="ECO:0000256" key="5">
    <source>
        <dbReference type="ARBA" id="ARBA00022989"/>
    </source>
</evidence>
<feature type="transmembrane region" description="Helical" evidence="7">
    <location>
        <begin position="260"/>
        <end position="284"/>
    </location>
</feature>
<keyword evidence="5 7" id="KW-1133">Transmembrane helix</keyword>
<evidence type="ECO:0000256" key="2">
    <source>
        <dbReference type="ARBA" id="ARBA00022448"/>
    </source>
</evidence>
<dbReference type="Pfam" id="PF02687">
    <property type="entry name" value="FtsX"/>
    <property type="match status" value="1"/>
</dbReference>
<evidence type="ECO:0000256" key="1">
    <source>
        <dbReference type="ARBA" id="ARBA00004651"/>
    </source>
</evidence>
<accession>A0A941GXR0</accession>
<gene>
    <name evidence="9" type="primary">devC</name>
    <name evidence="9" type="ORF">DSM107014_07655</name>
</gene>